<dbReference type="Proteomes" id="UP000268446">
    <property type="component" value="Unassembled WGS sequence"/>
</dbReference>
<accession>A0A497EUP5</accession>
<keyword evidence="4" id="KW-0648">Protein biosynthesis</keyword>
<dbReference type="PANTHER" id="PTHR11659:SF2">
    <property type="entry name" value="GLUTAMYL-TRNA(GLN) AMIDOTRANSFERASE SUBUNIT E"/>
    <property type="match status" value="1"/>
</dbReference>
<feature type="domain" description="Aspartyl/Glutamyl-tRNA(Gln) amidotransferase subunit B/E catalytic" evidence="6">
    <location>
        <begin position="16"/>
        <end position="453"/>
    </location>
</feature>
<dbReference type="Gene3D" id="3.30.1360.30">
    <property type="entry name" value="GAD-like domain"/>
    <property type="match status" value="1"/>
</dbReference>
<dbReference type="HAMAP" id="MF_00588">
    <property type="entry name" value="GatE"/>
    <property type="match status" value="1"/>
</dbReference>
<dbReference type="AlphaFoldDB" id="A0A497EUP5"/>
<evidence type="ECO:0000256" key="3">
    <source>
        <dbReference type="ARBA" id="ARBA00022840"/>
    </source>
</evidence>
<feature type="domain" description="GAD" evidence="7">
    <location>
        <begin position="307"/>
        <end position="397"/>
    </location>
</feature>
<evidence type="ECO:0000256" key="5">
    <source>
        <dbReference type="SAM" id="MobiDB-lite"/>
    </source>
</evidence>
<reference evidence="8 9" key="1">
    <citation type="submission" date="2018-06" db="EMBL/GenBank/DDBJ databases">
        <title>Extensive metabolic versatility and redundancy in microbially diverse, dynamic hydrothermal sediments.</title>
        <authorList>
            <person name="Dombrowski N."/>
            <person name="Teske A."/>
            <person name="Baker B.J."/>
        </authorList>
    </citation>
    <scope>NUCLEOTIDE SEQUENCE [LARGE SCALE GENOMIC DNA]</scope>
    <source>
        <strain evidence="8">B29_G17</strain>
    </source>
</reference>
<dbReference type="GO" id="GO:0005524">
    <property type="term" value="F:ATP binding"/>
    <property type="evidence" value="ECO:0007669"/>
    <property type="project" value="UniProtKB-KW"/>
</dbReference>
<dbReference type="GO" id="GO:0070681">
    <property type="term" value="P:glutaminyl-tRNAGln biosynthesis via transamidation"/>
    <property type="evidence" value="ECO:0007669"/>
    <property type="project" value="TreeGrafter"/>
</dbReference>
<dbReference type="GO" id="GO:0004812">
    <property type="term" value="F:aminoacyl-tRNA ligase activity"/>
    <property type="evidence" value="ECO:0007669"/>
    <property type="project" value="InterPro"/>
</dbReference>
<dbReference type="EMBL" id="QMQZ01000077">
    <property type="protein sequence ID" value="RLE51114.1"/>
    <property type="molecule type" value="Genomic_DNA"/>
</dbReference>
<dbReference type="GO" id="GO:0005737">
    <property type="term" value="C:cytoplasm"/>
    <property type="evidence" value="ECO:0007669"/>
    <property type="project" value="InterPro"/>
</dbReference>
<dbReference type="GO" id="GO:0050567">
    <property type="term" value="F:glutaminyl-tRNA synthase (glutamine-hydrolyzing) activity"/>
    <property type="evidence" value="ECO:0007669"/>
    <property type="project" value="TreeGrafter"/>
</dbReference>
<sequence length="475" mass="53769">MKEEAKTYDYEKLGLKVGLEIHQQLDTKYKLFCKCPTTLREDEPDIIIVRKLRPTQSELGEVDPAALFEFKRGRIYVYESYDDTVCLVEHDEEPPHDLNPEALEIALEIALMLNAKPVDEVHVMRKIVIDGSNTTGFQRTAIIAMGGYVEDGQDKIGIKTICLEEEAARKIKEEGNKVYYRLDRLGIPLIEIATSPDIKSPEQARRVALKIGMLMRATGRVKRGLGTIRQDLNVSIKDGARIEIKGVQDLNLIPKIIELEVQRQINLLKIREELKKRELREEDLKYEFHNITKVFRNTKSKLVRKLLSRGAVALAVKLPKFAGLLGMEIQPNRRLATEMSDRAKFWGGVGGIIHTDELPKYGITEKEVEELKRAVAASSEDAVVLVLDERDKCEEALKAVVDRAREALKGVPEETRAANPDGTTRYSRPMPGAARMYPETDVRPIPISKELIEAIRSKLPEPIEVKIDKLVKTYG</sequence>
<dbReference type="InterPro" id="IPR006075">
    <property type="entry name" value="Asn/Gln-tRNA_Trfase_suB/E_cat"/>
</dbReference>
<dbReference type="GO" id="GO:0006412">
    <property type="term" value="P:translation"/>
    <property type="evidence" value="ECO:0007669"/>
    <property type="project" value="UniProtKB-KW"/>
</dbReference>
<dbReference type="PROSITE" id="PS01234">
    <property type="entry name" value="GATB"/>
    <property type="match status" value="1"/>
</dbReference>
<evidence type="ECO:0000259" key="7">
    <source>
        <dbReference type="Pfam" id="PF02938"/>
    </source>
</evidence>
<dbReference type="InterPro" id="IPR029351">
    <property type="entry name" value="GAD_dom"/>
</dbReference>
<dbReference type="InterPro" id="IPR017959">
    <property type="entry name" value="Asn/Gln-tRNA_amidoTrfase_suB/E"/>
</dbReference>
<comment type="caution">
    <text evidence="8">The sequence shown here is derived from an EMBL/GenBank/DDBJ whole genome shotgun (WGS) entry which is preliminary data.</text>
</comment>
<evidence type="ECO:0000256" key="4">
    <source>
        <dbReference type="ARBA" id="ARBA00022917"/>
    </source>
</evidence>
<evidence type="ECO:0000256" key="1">
    <source>
        <dbReference type="ARBA" id="ARBA00022598"/>
    </source>
</evidence>
<dbReference type="NCBIfam" id="TIGR00134">
    <property type="entry name" value="gatE_arch"/>
    <property type="match status" value="1"/>
</dbReference>
<dbReference type="SUPFAM" id="SSF55261">
    <property type="entry name" value="GAD domain-like"/>
    <property type="match status" value="1"/>
</dbReference>
<evidence type="ECO:0000313" key="9">
    <source>
        <dbReference type="Proteomes" id="UP000268446"/>
    </source>
</evidence>
<dbReference type="NCBIfam" id="NF003107">
    <property type="entry name" value="PRK04028.1"/>
    <property type="match status" value="1"/>
</dbReference>
<dbReference type="Pfam" id="PF02938">
    <property type="entry name" value="GAD"/>
    <property type="match status" value="1"/>
</dbReference>
<dbReference type="SUPFAM" id="SSF55931">
    <property type="entry name" value="Glutamine synthetase/guanido kinase"/>
    <property type="match status" value="1"/>
</dbReference>
<organism evidence="8 9">
    <name type="scientific">Thermoproteota archaeon</name>
    <dbReference type="NCBI Taxonomy" id="2056631"/>
    <lineage>
        <taxon>Archaea</taxon>
        <taxon>Thermoproteota</taxon>
    </lineage>
</organism>
<keyword evidence="2" id="KW-0547">Nucleotide-binding</keyword>
<dbReference type="PANTHER" id="PTHR11659">
    <property type="entry name" value="GLUTAMYL-TRNA GLN AMIDOTRANSFERASE SUBUNIT B MITOCHONDRIAL AND PROKARYOTIC PET112-RELATED"/>
    <property type="match status" value="1"/>
</dbReference>
<evidence type="ECO:0000259" key="6">
    <source>
        <dbReference type="Pfam" id="PF02934"/>
    </source>
</evidence>
<feature type="non-terminal residue" evidence="8">
    <location>
        <position position="475"/>
    </location>
</feature>
<feature type="region of interest" description="Disordered" evidence="5">
    <location>
        <begin position="412"/>
        <end position="437"/>
    </location>
</feature>
<name>A0A497EUP5_9CREN</name>
<dbReference type="InterPro" id="IPR004115">
    <property type="entry name" value="GAD-like_sf"/>
</dbReference>
<keyword evidence="3" id="KW-0067">ATP-binding</keyword>
<gene>
    <name evidence="8" type="ORF">DRJ20_02600</name>
</gene>
<keyword evidence="1" id="KW-0436">Ligase</keyword>
<dbReference type="InterPro" id="IPR017958">
    <property type="entry name" value="Gln-tRNA_amidoTrfase_suB_CS"/>
</dbReference>
<dbReference type="Pfam" id="PF02934">
    <property type="entry name" value="GatB_N"/>
    <property type="match status" value="1"/>
</dbReference>
<protein>
    <submittedName>
        <fullName evidence="8">Glu-tRNA(Gln) amidotransferase GatDE subunit E</fullName>
    </submittedName>
</protein>
<evidence type="ECO:0000256" key="2">
    <source>
        <dbReference type="ARBA" id="ARBA00022741"/>
    </source>
</evidence>
<proteinExistence type="inferred from homology"/>
<evidence type="ECO:0000313" key="8">
    <source>
        <dbReference type="EMBL" id="RLE51114.1"/>
    </source>
</evidence>
<dbReference type="GO" id="GO:0016740">
    <property type="term" value="F:transferase activity"/>
    <property type="evidence" value="ECO:0007669"/>
    <property type="project" value="UniProtKB-KW"/>
</dbReference>
<dbReference type="InterPro" id="IPR014746">
    <property type="entry name" value="Gln_synth/guanido_kin_cat_dom"/>
</dbReference>
<dbReference type="InterPro" id="IPR004414">
    <property type="entry name" value="GatE"/>
</dbReference>